<evidence type="ECO:0000313" key="1">
    <source>
        <dbReference type="EMBL" id="KAF5775220.1"/>
    </source>
</evidence>
<evidence type="ECO:0000313" key="2">
    <source>
        <dbReference type="EMBL" id="OTG02900.1"/>
    </source>
</evidence>
<accession>A0A251SVP1</accession>
<proteinExistence type="predicted"/>
<organism evidence="2 3">
    <name type="scientific">Helianthus annuus</name>
    <name type="common">Common sunflower</name>
    <dbReference type="NCBI Taxonomy" id="4232"/>
    <lineage>
        <taxon>Eukaryota</taxon>
        <taxon>Viridiplantae</taxon>
        <taxon>Streptophyta</taxon>
        <taxon>Embryophyta</taxon>
        <taxon>Tracheophyta</taxon>
        <taxon>Spermatophyta</taxon>
        <taxon>Magnoliopsida</taxon>
        <taxon>eudicotyledons</taxon>
        <taxon>Gunneridae</taxon>
        <taxon>Pentapetalae</taxon>
        <taxon>asterids</taxon>
        <taxon>campanulids</taxon>
        <taxon>Asterales</taxon>
        <taxon>Asteraceae</taxon>
        <taxon>Asteroideae</taxon>
        <taxon>Heliantheae alliance</taxon>
        <taxon>Heliantheae</taxon>
        <taxon>Helianthus</taxon>
    </lineage>
</organism>
<reference evidence="2" key="2">
    <citation type="submission" date="2017-02" db="EMBL/GenBank/DDBJ databases">
        <title>Sunflower complete genome.</title>
        <authorList>
            <person name="Langlade N."/>
            <person name="Munos S."/>
        </authorList>
    </citation>
    <scope>NUCLEOTIDE SEQUENCE [LARGE SCALE GENOMIC DNA]</scope>
    <source>
        <tissue evidence="2">Leaves</tissue>
    </source>
</reference>
<name>A0A251SVP1_HELAN</name>
<dbReference type="Gramene" id="mRNA:HanXRQr2_Chr13g0609681">
    <property type="protein sequence ID" value="mRNA:HanXRQr2_Chr13g0609681"/>
    <property type="gene ID" value="HanXRQr2_Chr13g0609681"/>
</dbReference>
<protein>
    <submittedName>
        <fullName evidence="2">Uncharacterized protein</fullName>
    </submittedName>
</protein>
<evidence type="ECO:0000313" key="3">
    <source>
        <dbReference type="Proteomes" id="UP000215914"/>
    </source>
</evidence>
<dbReference type="AlphaFoldDB" id="A0A251SVP1"/>
<reference evidence="1" key="3">
    <citation type="submission" date="2020-06" db="EMBL/GenBank/DDBJ databases">
        <title>Helianthus annuus Genome sequencing and assembly Release 2.</title>
        <authorList>
            <person name="Gouzy J."/>
            <person name="Langlade N."/>
            <person name="Munos S."/>
        </authorList>
    </citation>
    <scope>NUCLEOTIDE SEQUENCE</scope>
    <source>
        <tissue evidence="1">Leaves</tissue>
    </source>
</reference>
<dbReference type="Proteomes" id="UP000215914">
    <property type="component" value="Chromosome 13"/>
</dbReference>
<dbReference type="InParanoid" id="A0A251SVP1"/>
<dbReference type="EMBL" id="MNCJ02000328">
    <property type="protein sequence ID" value="KAF5775220.1"/>
    <property type="molecule type" value="Genomic_DNA"/>
</dbReference>
<reference evidence="1 3" key="1">
    <citation type="journal article" date="2017" name="Nature">
        <title>The sunflower genome provides insights into oil metabolism, flowering and Asterid evolution.</title>
        <authorList>
            <person name="Badouin H."/>
            <person name="Gouzy J."/>
            <person name="Grassa C.J."/>
            <person name="Murat F."/>
            <person name="Staton S.E."/>
            <person name="Cottret L."/>
            <person name="Lelandais-Briere C."/>
            <person name="Owens G.L."/>
            <person name="Carrere S."/>
            <person name="Mayjonade B."/>
            <person name="Legrand L."/>
            <person name="Gill N."/>
            <person name="Kane N.C."/>
            <person name="Bowers J.E."/>
            <person name="Hubner S."/>
            <person name="Bellec A."/>
            <person name="Berard A."/>
            <person name="Berges H."/>
            <person name="Blanchet N."/>
            <person name="Boniface M.C."/>
            <person name="Brunel D."/>
            <person name="Catrice O."/>
            <person name="Chaidir N."/>
            <person name="Claudel C."/>
            <person name="Donnadieu C."/>
            <person name="Faraut T."/>
            <person name="Fievet G."/>
            <person name="Helmstetter N."/>
            <person name="King M."/>
            <person name="Knapp S.J."/>
            <person name="Lai Z."/>
            <person name="Le Paslier M.C."/>
            <person name="Lippi Y."/>
            <person name="Lorenzon L."/>
            <person name="Mandel J.R."/>
            <person name="Marage G."/>
            <person name="Marchand G."/>
            <person name="Marquand E."/>
            <person name="Bret-Mestries E."/>
            <person name="Morien E."/>
            <person name="Nambeesan S."/>
            <person name="Nguyen T."/>
            <person name="Pegot-Espagnet P."/>
            <person name="Pouilly N."/>
            <person name="Raftis F."/>
            <person name="Sallet E."/>
            <person name="Schiex T."/>
            <person name="Thomas J."/>
            <person name="Vandecasteele C."/>
            <person name="Vares D."/>
            <person name="Vear F."/>
            <person name="Vautrin S."/>
            <person name="Crespi M."/>
            <person name="Mangin B."/>
            <person name="Burke J.M."/>
            <person name="Salse J."/>
            <person name="Munos S."/>
            <person name="Vincourt P."/>
            <person name="Rieseberg L.H."/>
            <person name="Langlade N.B."/>
        </authorList>
    </citation>
    <scope>NUCLEOTIDE SEQUENCE [LARGE SCALE GENOMIC DNA]</scope>
    <source>
        <strain evidence="3">cv. SF193</strain>
        <tissue evidence="1">Leaves</tissue>
    </source>
</reference>
<sequence length="50" mass="5993">MSRPLRMLLEDILEIHNFSRLCKKEKSIIKGLVMISCWCIWKGRNDLVFK</sequence>
<keyword evidence="3" id="KW-1185">Reference proteome</keyword>
<gene>
    <name evidence="2" type="ORF">HannXRQ_Chr13g0418151</name>
    <name evidence="1" type="ORF">HanXRQr2_Chr13g0609681</name>
</gene>
<dbReference type="EMBL" id="CM007902">
    <property type="protein sequence ID" value="OTG02900.1"/>
    <property type="molecule type" value="Genomic_DNA"/>
</dbReference>